<evidence type="ECO:0000313" key="2">
    <source>
        <dbReference type="EMBL" id="SMC88321.1"/>
    </source>
</evidence>
<gene>
    <name evidence="2" type="ORF">SAMN06295998_1093</name>
</gene>
<evidence type="ECO:0000259" key="1">
    <source>
        <dbReference type="Pfam" id="PF22879"/>
    </source>
</evidence>
<sequence length="203" mass="21579">MDELIEFNRSVVGEVTEEASASGISQADAFFERMAALLEAEGEIATADRVTFLASSQGKTVRLDGIGGDPRESEGILSVIVSDFHDGDAAVKINASDAKKAFGHLINFVAAARRAAFRADLIEGSAEAGAASIITSAWSSITKIKLILMTNATYSARTDAVLAGKIDGIPVTCNIWDLTRFHRYDPESRVHGPVSSSCSPQRC</sequence>
<dbReference type="STRING" id="1387277.SAMN06295998_1093"/>
<dbReference type="RefSeq" id="WP_179141485.1">
    <property type="nucleotide sequence ID" value="NZ_FWYD01000009.1"/>
</dbReference>
<dbReference type="Proteomes" id="UP000192330">
    <property type="component" value="Unassembled WGS sequence"/>
</dbReference>
<reference evidence="2 3" key="1">
    <citation type="submission" date="2017-04" db="EMBL/GenBank/DDBJ databases">
        <authorList>
            <person name="Afonso C.L."/>
            <person name="Miller P.J."/>
            <person name="Scott M.A."/>
            <person name="Spackman E."/>
            <person name="Goraichik I."/>
            <person name="Dimitrov K.M."/>
            <person name="Suarez D.L."/>
            <person name="Swayne D.E."/>
        </authorList>
    </citation>
    <scope>NUCLEOTIDE SEQUENCE [LARGE SCALE GENOMIC DNA]</scope>
    <source>
        <strain evidence="2 3">CGMCC 1.12644</strain>
    </source>
</reference>
<name>A0A1W2CSY2_9RHOB</name>
<keyword evidence="3" id="KW-1185">Reference proteome</keyword>
<accession>A0A1W2CSY2</accession>
<protein>
    <recommendedName>
        <fullName evidence="1">Abortive infection phage resistance protein N-terminal domain-containing protein</fullName>
    </recommendedName>
</protein>
<dbReference type="AlphaFoldDB" id="A0A1W2CSY2"/>
<organism evidence="2 3">
    <name type="scientific">Primorskyibacter flagellatus</name>
    <dbReference type="NCBI Taxonomy" id="1387277"/>
    <lineage>
        <taxon>Bacteria</taxon>
        <taxon>Pseudomonadati</taxon>
        <taxon>Pseudomonadota</taxon>
        <taxon>Alphaproteobacteria</taxon>
        <taxon>Rhodobacterales</taxon>
        <taxon>Roseobacteraceae</taxon>
        <taxon>Primorskyibacter</taxon>
    </lineage>
</organism>
<feature type="domain" description="Abortive infection phage resistance protein N-terminal" evidence="1">
    <location>
        <begin position="30"/>
        <end position="183"/>
    </location>
</feature>
<dbReference type="InterPro" id="IPR055101">
    <property type="entry name" value="AIPR_N"/>
</dbReference>
<dbReference type="Pfam" id="PF22879">
    <property type="entry name" value="AIPR_N"/>
    <property type="match status" value="1"/>
</dbReference>
<dbReference type="EMBL" id="FWYD01000009">
    <property type="protein sequence ID" value="SMC88321.1"/>
    <property type="molecule type" value="Genomic_DNA"/>
</dbReference>
<evidence type="ECO:0000313" key="3">
    <source>
        <dbReference type="Proteomes" id="UP000192330"/>
    </source>
</evidence>
<proteinExistence type="predicted"/>